<keyword evidence="2" id="KW-1185">Reference proteome</keyword>
<evidence type="ECO:0000313" key="1">
    <source>
        <dbReference type="EMBL" id="WZN46502.1"/>
    </source>
</evidence>
<dbReference type="EMBL" id="CP150096">
    <property type="protein sequence ID" value="WZN46502.1"/>
    <property type="molecule type" value="Genomic_DNA"/>
</dbReference>
<organism evidence="1 2">
    <name type="scientific">Chitinophaga caseinilytica</name>
    <dbReference type="NCBI Taxonomy" id="2267521"/>
    <lineage>
        <taxon>Bacteria</taxon>
        <taxon>Pseudomonadati</taxon>
        <taxon>Bacteroidota</taxon>
        <taxon>Chitinophagia</taxon>
        <taxon>Chitinophagales</taxon>
        <taxon>Chitinophagaceae</taxon>
        <taxon>Chitinophaga</taxon>
    </lineage>
</organism>
<reference evidence="1 2" key="1">
    <citation type="submission" date="2024-03" db="EMBL/GenBank/DDBJ databases">
        <title>Chitinophaga caseinilytica sp. nov., a casein hydrolysing bacterium isolated from forest soil.</title>
        <authorList>
            <person name="Lee D.S."/>
            <person name="Han D.M."/>
            <person name="Baek J.H."/>
            <person name="Choi D.G."/>
            <person name="Jeon J.H."/>
            <person name="Jeon C.O."/>
        </authorList>
    </citation>
    <scope>NUCLEOTIDE SEQUENCE [LARGE SCALE GENOMIC DNA]</scope>
    <source>
        <strain evidence="1 2">KACC 19118</strain>
    </source>
</reference>
<dbReference type="RefSeq" id="WP_341841200.1">
    <property type="nucleotide sequence ID" value="NZ_CP149792.1"/>
</dbReference>
<sequence>MKTKLDDFFILSKVFLGNRLVITFQHQIDISYRWVLELTDIVGFKDGLMNDELYSIRIQDGGGSYPFDLSHQLKRPEIADFQEVFLFSDASELNVVFRACARSIELREWE</sequence>
<proteinExistence type="predicted"/>
<accession>A0ABZ2Z2V1</accession>
<evidence type="ECO:0000313" key="2">
    <source>
        <dbReference type="Proteomes" id="UP001449657"/>
    </source>
</evidence>
<gene>
    <name evidence="1" type="ORF">WJU22_26805</name>
</gene>
<name>A0ABZ2Z2V1_9BACT</name>
<dbReference type="Proteomes" id="UP001449657">
    <property type="component" value="Chromosome"/>
</dbReference>
<protein>
    <submittedName>
        <fullName evidence="1">Uncharacterized protein</fullName>
    </submittedName>
</protein>